<gene>
    <name evidence="3" type="ORF">ESN35_09065</name>
</gene>
<dbReference type="EMBL" id="CP035464">
    <property type="protein sequence ID" value="QAY33541.1"/>
    <property type="molecule type" value="Genomic_DNA"/>
</dbReference>
<keyword evidence="1" id="KW-0472">Membrane</keyword>
<reference evidence="3 4" key="1">
    <citation type="submission" date="2019-01" db="EMBL/GenBank/DDBJ databases">
        <title>Complete genome sequence of Bifidobacterium gallinarum CACC 514.</title>
        <authorList>
            <person name="Jung M."/>
        </authorList>
    </citation>
    <scope>NUCLEOTIDE SEQUENCE [LARGE SCALE GENOMIC DNA]</scope>
    <source>
        <strain evidence="3 4">CACC 514</strain>
    </source>
</reference>
<organism evidence="3 4">
    <name type="scientific">Bifidobacterium pullorum subsp. gallinarum</name>
    <dbReference type="NCBI Taxonomy" id="78344"/>
    <lineage>
        <taxon>Bacteria</taxon>
        <taxon>Bacillati</taxon>
        <taxon>Actinomycetota</taxon>
        <taxon>Actinomycetes</taxon>
        <taxon>Bifidobacteriales</taxon>
        <taxon>Bifidobacteriaceae</taxon>
        <taxon>Bifidobacterium</taxon>
    </lineage>
</organism>
<feature type="chain" id="PRO_5020410674" description="LPXTG cell wall anchor domain-containing protein" evidence="2">
    <location>
        <begin position="33"/>
        <end position="614"/>
    </location>
</feature>
<dbReference type="RefSeq" id="WP_129237990.1">
    <property type="nucleotide sequence ID" value="NZ_CP035464.1"/>
</dbReference>
<sequence>MNARKSKTWLSALIAVCLALFTSLAAAPAAQAAAYGTLAVHNVAQTADGGTAILAGDTWSIAQVATADIPNGDVSRIAYTATDEFADWAGTDWLALDSDQRADLAAELADHAAEHDLYAASAVAGADGYASFGSWQIGLYLVVRTGIADANAAYAAAPMLVGVPTSEDGVVTYDVQIQPKYEWAARLRIRAEEIVAYTGGDSMHGEPFPSVRYRVLMNRTLRNLVGDEGVGGIDFTYRGGERFSLTDVHATGDEDYVVIPELDNVFTYIGLDENGTTYQSADRQAESDGGHTATPVVLRTIADVMEAADDDRTGGMYDIGIDDLETLTASVDGQPVTVEYEPDTIKIRYVTDAEEVATNEKSITIPAISQRGFETGGADGLVGDFFAVAPTGTTFTTNNRSELGIVGTTLGEDGSAEIALLSDTLLNRQNGASFEDTAHDMAEEFLASQGIRVEGRHWAYRYLDLVNANDGNAWMASSKGMDIYWPYPEGTGPQTRFRLVNFSDMYREYSIDGVESLGSAMRTTELSNVEITNTEYGIRFHVGTNNYGPFALSWLTDGSQDDEVPPLIPGLPEVPGLGQTGSAIMYAVLAGGVLAGAAWLLGAARRRRQTGEGE</sequence>
<evidence type="ECO:0000313" key="3">
    <source>
        <dbReference type="EMBL" id="QAY33541.1"/>
    </source>
</evidence>
<feature type="signal peptide" evidence="2">
    <location>
        <begin position="1"/>
        <end position="32"/>
    </location>
</feature>
<protein>
    <recommendedName>
        <fullName evidence="5">LPXTG cell wall anchor domain-containing protein</fullName>
    </recommendedName>
</protein>
<keyword evidence="1" id="KW-1133">Transmembrane helix</keyword>
<name>A0A4P6DU33_9BIFI</name>
<keyword evidence="1" id="KW-0812">Transmembrane</keyword>
<dbReference type="GO" id="GO:0005975">
    <property type="term" value="P:carbohydrate metabolic process"/>
    <property type="evidence" value="ECO:0007669"/>
    <property type="project" value="UniProtKB-ARBA"/>
</dbReference>
<evidence type="ECO:0000256" key="1">
    <source>
        <dbReference type="SAM" id="Phobius"/>
    </source>
</evidence>
<proteinExistence type="predicted"/>
<evidence type="ECO:0000256" key="2">
    <source>
        <dbReference type="SAM" id="SignalP"/>
    </source>
</evidence>
<evidence type="ECO:0000313" key="4">
    <source>
        <dbReference type="Proteomes" id="UP000293589"/>
    </source>
</evidence>
<dbReference type="KEGG" id="bgx:ESN35_09065"/>
<dbReference type="AlphaFoldDB" id="A0A4P6DU33"/>
<dbReference type="Gene3D" id="2.60.40.10">
    <property type="entry name" value="Immunoglobulins"/>
    <property type="match status" value="1"/>
</dbReference>
<evidence type="ECO:0008006" key="5">
    <source>
        <dbReference type="Google" id="ProtNLM"/>
    </source>
</evidence>
<keyword evidence="2" id="KW-0732">Signal</keyword>
<dbReference type="Proteomes" id="UP000293589">
    <property type="component" value="Chromosome"/>
</dbReference>
<dbReference type="InterPro" id="IPR013783">
    <property type="entry name" value="Ig-like_fold"/>
</dbReference>
<feature type="transmembrane region" description="Helical" evidence="1">
    <location>
        <begin position="583"/>
        <end position="601"/>
    </location>
</feature>
<accession>A0A4P6DU33</accession>